<gene>
    <name evidence="1" type="ORF">NP165_00625</name>
</gene>
<dbReference type="RefSeq" id="WP_257084465.1">
    <property type="nucleotide sequence ID" value="NZ_CP102096.1"/>
</dbReference>
<name>A0ABY5LLS6_9VIBR</name>
<evidence type="ECO:0000313" key="2">
    <source>
        <dbReference type="Proteomes" id="UP001058602"/>
    </source>
</evidence>
<sequence>MTTEIHAHVVLNFLKEKPMSESELRQMVATEFGENVRFRTCKLSGFDLDSLLAFFIKREKIIQSEGKWIANAARVCNH</sequence>
<evidence type="ECO:0000313" key="1">
    <source>
        <dbReference type="EMBL" id="UUM30725.1"/>
    </source>
</evidence>
<accession>A0ABY5LLS6</accession>
<protein>
    <submittedName>
        <fullName evidence="1">YecH family protein</fullName>
    </submittedName>
</protein>
<dbReference type="Proteomes" id="UP001058602">
    <property type="component" value="Chromosome 1"/>
</dbReference>
<dbReference type="NCBIfam" id="TIGR03853">
    <property type="entry name" value="matur_matur"/>
    <property type="match status" value="1"/>
</dbReference>
<dbReference type="InterPro" id="IPR019620">
    <property type="entry name" value="Metal-bd_prot_put"/>
</dbReference>
<dbReference type="EMBL" id="CP102096">
    <property type="protein sequence ID" value="UUM30725.1"/>
    <property type="molecule type" value="Genomic_DNA"/>
</dbReference>
<proteinExistence type="predicted"/>
<keyword evidence="2" id="KW-1185">Reference proteome</keyword>
<reference evidence="1" key="1">
    <citation type="submission" date="2022-07" db="EMBL/GenBank/DDBJ databases">
        <title>Complete genome of Vibrio japonicus strain JCM 31412T and phylogenomic assessment of the Nereis clade of the genus Vibrio.</title>
        <authorList>
            <person name="Shlafstein M.D."/>
            <person name="Emsley S.A."/>
            <person name="Ushijima B."/>
            <person name="Videau P."/>
            <person name="Saw J.H."/>
        </authorList>
    </citation>
    <scope>NUCLEOTIDE SEQUENCE</scope>
    <source>
        <strain evidence="1">JCM 31412</strain>
    </source>
</reference>
<dbReference type="Pfam" id="PF10678">
    <property type="entry name" value="DUF2492"/>
    <property type="match status" value="1"/>
</dbReference>
<organism evidence="1 2">
    <name type="scientific">Vibrio japonicus</name>
    <dbReference type="NCBI Taxonomy" id="1824638"/>
    <lineage>
        <taxon>Bacteria</taxon>
        <taxon>Pseudomonadati</taxon>
        <taxon>Pseudomonadota</taxon>
        <taxon>Gammaproteobacteria</taxon>
        <taxon>Vibrionales</taxon>
        <taxon>Vibrionaceae</taxon>
        <taxon>Vibrio</taxon>
    </lineage>
</organism>